<evidence type="ECO:0000313" key="1">
    <source>
        <dbReference type="EMBL" id="KAF3289298.1"/>
    </source>
</evidence>
<accession>A0A7C8VFW6</accession>
<name>A0A7C8VFW6_ORBOL</name>
<dbReference type="EMBL" id="JAABOJ010000002">
    <property type="protein sequence ID" value="KAF3289298.1"/>
    <property type="molecule type" value="Genomic_DNA"/>
</dbReference>
<reference evidence="1 2" key="1">
    <citation type="submission" date="2020-01" db="EMBL/GenBank/DDBJ databases">
        <authorList>
            <person name="Palmer J.M."/>
        </authorList>
    </citation>
    <scope>NUCLEOTIDE SEQUENCE [LARGE SCALE GENOMIC DNA]</scope>
    <source>
        <strain evidence="1 2">TWF970</strain>
    </source>
</reference>
<proteinExistence type="predicted"/>
<evidence type="ECO:0000313" key="2">
    <source>
        <dbReference type="Proteomes" id="UP000474640"/>
    </source>
</evidence>
<gene>
    <name evidence="1" type="ORF">TWF970_003078</name>
</gene>
<protein>
    <submittedName>
        <fullName evidence="1">Uncharacterized protein</fullName>
    </submittedName>
</protein>
<dbReference type="Proteomes" id="UP000474640">
    <property type="component" value="Unassembled WGS sequence"/>
</dbReference>
<comment type="caution">
    <text evidence="1">The sequence shown here is derived from an EMBL/GenBank/DDBJ whole genome shotgun (WGS) entry which is preliminary data.</text>
</comment>
<dbReference type="AlphaFoldDB" id="A0A7C8VFW6"/>
<sequence>MSDPDSITGSAESSRAAVETAIEVLSGLREAHDHDYGRNDNHISSPVLPSAHLVPRTEEEFAYDKCKKLPIKQSMVRLRDELGIPSTGMANDHRWEQLSNLVARLVHEFRLDTKEKISISEFTEFSKAIGDSLEWQDCSPKHPVAAFVPVLLTRWKKNRVIRPQQRRGLR</sequence>
<organism evidence="1 2">
    <name type="scientific">Orbilia oligospora</name>
    <name type="common">Nematode-trapping fungus</name>
    <name type="synonym">Arthrobotrys oligospora</name>
    <dbReference type="NCBI Taxonomy" id="2813651"/>
    <lineage>
        <taxon>Eukaryota</taxon>
        <taxon>Fungi</taxon>
        <taxon>Dikarya</taxon>
        <taxon>Ascomycota</taxon>
        <taxon>Pezizomycotina</taxon>
        <taxon>Orbiliomycetes</taxon>
        <taxon>Orbiliales</taxon>
        <taxon>Orbiliaceae</taxon>
        <taxon>Orbilia</taxon>
    </lineage>
</organism>